<evidence type="ECO:0000313" key="4">
    <source>
        <dbReference type="Proteomes" id="UP000192247"/>
    </source>
</evidence>
<name>A0A1V9X714_9ACAR</name>
<accession>A0A1V9X714</accession>
<sequence length="296" mass="32711">TQLDETKTLLFEAESARVVADKEARALLSRLQAAQLEASRQRRVSSDGDAQAIQARLEEDLKQVLEEVGQDARQRAELAFLRAENDRLRKILANSESELVGAKLAAKYLDKELAGRARLDQQALEEERARTTRMPPSGEVRRVVVYKAHNEGLGISITGGREHRVPIVVSEVHPHMAAWRSGQLFVGDAILAVNDIDIRQCLHDEAVDILSRQDGSMELDLLWIDEQADKAVQEEEARTEAHDAMMKYHFFLPKDLASGDSTEALEENGSIASQETKTSSPKTDASVKGSESGSTS</sequence>
<dbReference type="Pfam" id="PF00595">
    <property type="entry name" value="PDZ"/>
    <property type="match status" value="1"/>
</dbReference>
<dbReference type="InterPro" id="IPR001478">
    <property type="entry name" value="PDZ"/>
</dbReference>
<dbReference type="InterPro" id="IPR036034">
    <property type="entry name" value="PDZ_sf"/>
</dbReference>
<dbReference type="GO" id="GO:0044325">
    <property type="term" value="F:transmembrane transporter binding"/>
    <property type="evidence" value="ECO:0007669"/>
    <property type="project" value="TreeGrafter"/>
</dbReference>
<reference evidence="3 4" key="1">
    <citation type="journal article" date="2017" name="Gigascience">
        <title>Draft genome of the honey bee ectoparasitic mite, Tropilaelaps mercedesae, is shaped by the parasitic life history.</title>
        <authorList>
            <person name="Dong X."/>
            <person name="Armstrong S.D."/>
            <person name="Xia D."/>
            <person name="Makepeace B.L."/>
            <person name="Darby A.C."/>
            <person name="Kadowaki T."/>
        </authorList>
    </citation>
    <scope>NUCLEOTIDE SEQUENCE [LARGE SCALE GENOMIC DNA]</scope>
    <source>
        <strain evidence="3">Wuxi-XJTLU</strain>
    </source>
</reference>
<feature type="compositionally biased region" description="Polar residues" evidence="1">
    <location>
        <begin position="270"/>
        <end position="296"/>
    </location>
</feature>
<dbReference type="AlphaFoldDB" id="A0A1V9X714"/>
<protein>
    <submittedName>
        <fullName evidence="3">Golgi-associated PDZ and coiled-coil motif-containing protein-like</fullName>
    </submittedName>
</protein>
<dbReference type="GO" id="GO:0016020">
    <property type="term" value="C:membrane"/>
    <property type="evidence" value="ECO:0007669"/>
    <property type="project" value="TreeGrafter"/>
</dbReference>
<evidence type="ECO:0000256" key="1">
    <source>
        <dbReference type="SAM" id="MobiDB-lite"/>
    </source>
</evidence>
<gene>
    <name evidence="3" type="ORF">BIW11_12302</name>
</gene>
<feature type="domain" description="PDZ" evidence="2">
    <location>
        <begin position="142"/>
        <end position="225"/>
    </location>
</feature>
<dbReference type="SMART" id="SM00228">
    <property type="entry name" value="PDZ"/>
    <property type="match status" value="1"/>
</dbReference>
<comment type="caution">
    <text evidence="3">The sequence shown here is derived from an EMBL/GenBank/DDBJ whole genome shotgun (WGS) entry which is preliminary data.</text>
</comment>
<dbReference type="GO" id="GO:0005794">
    <property type="term" value="C:Golgi apparatus"/>
    <property type="evidence" value="ECO:0007669"/>
    <property type="project" value="InterPro"/>
</dbReference>
<dbReference type="EMBL" id="MNPL01021354">
    <property type="protein sequence ID" value="OQR69370.1"/>
    <property type="molecule type" value="Genomic_DNA"/>
</dbReference>
<organism evidence="3 4">
    <name type="scientific">Tropilaelaps mercedesae</name>
    <dbReference type="NCBI Taxonomy" id="418985"/>
    <lineage>
        <taxon>Eukaryota</taxon>
        <taxon>Metazoa</taxon>
        <taxon>Ecdysozoa</taxon>
        <taxon>Arthropoda</taxon>
        <taxon>Chelicerata</taxon>
        <taxon>Arachnida</taxon>
        <taxon>Acari</taxon>
        <taxon>Parasitiformes</taxon>
        <taxon>Mesostigmata</taxon>
        <taxon>Gamasina</taxon>
        <taxon>Dermanyssoidea</taxon>
        <taxon>Laelapidae</taxon>
        <taxon>Tropilaelaps</taxon>
    </lineage>
</organism>
<dbReference type="GO" id="GO:2000009">
    <property type="term" value="P:negative regulation of protein localization to cell surface"/>
    <property type="evidence" value="ECO:0007669"/>
    <property type="project" value="TreeGrafter"/>
</dbReference>
<dbReference type="OrthoDB" id="10063653at2759"/>
<evidence type="ECO:0000259" key="2">
    <source>
        <dbReference type="PROSITE" id="PS50106"/>
    </source>
</evidence>
<dbReference type="SUPFAM" id="SSF50156">
    <property type="entry name" value="PDZ domain-like"/>
    <property type="match status" value="1"/>
</dbReference>
<dbReference type="STRING" id="418985.A0A1V9X714"/>
<dbReference type="InParanoid" id="A0A1V9X714"/>
<dbReference type="InterPro" id="IPR038879">
    <property type="entry name" value="GOPC"/>
</dbReference>
<keyword evidence="4" id="KW-1185">Reference proteome</keyword>
<proteinExistence type="predicted"/>
<dbReference type="PROSITE" id="PS50106">
    <property type="entry name" value="PDZ"/>
    <property type="match status" value="1"/>
</dbReference>
<dbReference type="Proteomes" id="UP000192247">
    <property type="component" value="Unassembled WGS sequence"/>
</dbReference>
<dbReference type="PANTHER" id="PTHR16528:SF2">
    <property type="entry name" value="GOLGI-ASSOCIATED PDZ AND COILED-COIL MOTIF-CONTAINING PROTEIN"/>
    <property type="match status" value="1"/>
</dbReference>
<dbReference type="PANTHER" id="PTHR16528">
    <property type="entry name" value="GOLGI-ASSOCIATED PDZ AND COILED-COIL MOTIF-CONTAINING"/>
    <property type="match status" value="1"/>
</dbReference>
<evidence type="ECO:0000313" key="3">
    <source>
        <dbReference type="EMBL" id="OQR69370.1"/>
    </source>
</evidence>
<feature type="region of interest" description="Disordered" evidence="1">
    <location>
        <begin position="259"/>
        <end position="296"/>
    </location>
</feature>
<feature type="non-terminal residue" evidence="3">
    <location>
        <position position="1"/>
    </location>
</feature>
<dbReference type="GO" id="GO:0030140">
    <property type="term" value="C:trans-Golgi network transport vesicle"/>
    <property type="evidence" value="ECO:0007669"/>
    <property type="project" value="TreeGrafter"/>
</dbReference>
<dbReference type="Gene3D" id="2.30.42.10">
    <property type="match status" value="1"/>
</dbReference>